<evidence type="ECO:0000313" key="4">
    <source>
        <dbReference type="Proteomes" id="UP001321445"/>
    </source>
</evidence>
<organism evidence="3 4">
    <name type="scientific">Hydrogenimonas cancrithermarum</name>
    <dbReference type="NCBI Taxonomy" id="2993563"/>
    <lineage>
        <taxon>Bacteria</taxon>
        <taxon>Pseudomonadati</taxon>
        <taxon>Campylobacterota</taxon>
        <taxon>Epsilonproteobacteria</taxon>
        <taxon>Campylobacterales</taxon>
        <taxon>Hydrogenimonadaceae</taxon>
        <taxon>Hydrogenimonas</taxon>
    </lineage>
</organism>
<dbReference type="Pfam" id="PF00534">
    <property type="entry name" value="Glycos_transf_1"/>
    <property type="match status" value="1"/>
</dbReference>
<sequence>MKKIRVFLGGYINFTNAQNLNCLAIANHLDKKRFEIFSLTLYSGKIPIQSTSHIKTFRCFYPHKISKYLGYLWGIIQCDVAYLPKGEICGWNKFWLKLLGKKSFRTVEGIYGDEMLGQILESGTTYEAFKRSFLGYNRVYSITRFLKNYNEERHGIKTEEKILYLGTDTDTFLNENKEITGLKNVIFIGRMKKRKGVFDFLDLAKRFPELDFYMAGNGEDLDEIRNYIEENNLSNVEYLGTLTHSQLAEILKKMDLHIFPSRSEGFPKVTLETAAAGVPSLVYDDYGADEWITHGKDGYVVHTFEEMEKTIRHLRKHSDELAKASKNAIELAKRFDWKVVIEEWEKVIEELYNEKQI</sequence>
<accession>A0ABM8FMP3</accession>
<dbReference type="EMBL" id="AP027370">
    <property type="protein sequence ID" value="BDY13553.1"/>
    <property type="molecule type" value="Genomic_DNA"/>
</dbReference>
<protein>
    <recommendedName>
        <fullName evidence="2">Glycosyl transferase family 1 domain-containing protein</fullName>
    </recommendedName>
</protein>
<reference evidence="3 4" key="1">
    <citation type="submission" date="2023-03" db="EMBL/GenBank/DDBJ databases">
        <title>Description of Hydrogenimonas sp. ISO32.</title>
        <authorList>
            <person name="Mino S."/>
            <person name="Fukazawa S."/>
            <person name="Sawabe T."/>
        </authorList>
    </citation>
    <scope>NUCLEOTIDE SEQUENCE [LARGE SCALE GENOMIC DNA]</scope>
    <source>
        <strain evidence="3 4">ISO32</strain>
    </source>
</reference>
<dbReference type="SUPFAM" id="SSF53756">
    <property type="entry name" value="UDP-Glycosyltransferase/glycogen phosphorylase"/>
    <property type="match status" value="1"/>
</dbReference>
<dbReference type="CDD" id="cd03801">
    <property type="entry name" value="GT4_PimA-like"/>
    <property type="match status" value="1"/>
</dbReference>
<keyword evidence="4" id="KW-1185">Reference proteome</keyword>
<name>A0ABM8FMP3_9BACT</name>
<dbReference type="Gene3D" id="3.40.50.2000">
    <property type="entry name" value="Glycogen Phosphorylase B"/>
    <property type="match status" value="2"/>
</dbReference>
<dbReference type="Proteomes" id="UP001321445">
    <property type="component" value="Chromosome"/>
</dbReference>
<dbReference type="RefSeq" id="WP_286336502.1">
    <property type="nucleotide sequence ID" value="NZ_AP027370.1"/>
</dbReference>
<proteinExistence type="predicted"/>
<gene>
    <name evidence="3" type="ORF">HCR_18650</name>
</gene>
<evidence type="ECO:0000313" key="3">
    <source>
        <dbReference type="EMBL" id="BDY13553.1"/>
    </source>
</evidence>
<feature type="domain" description="Glycosyl transferase family 1" evidence="2">
    <location>
        <begin position="174"/>
        <end position="329"/>
    </location>
</feature>
<evidence type="ECO:0000259" key="2">
    <source>
        <dbReference type="Pfam" id="PF00534"/>
    </source>
</evidence>
<dbReference type="PANTHER" id="PTHR12526">
    <property type="entry name" value="GLYCOSYLTRANSFERASE"/>
    <property type="match status" value="1"/>
</dbReference>
<feature type="coiled-coil region" evidence="1">
    <location>
        <begin position="307"/>
        <end position="334"/>
    </location>
</feature>
<evidence type="ECO:0000256" key="1">
    <source>
        <dbReference type="SAM" id="Coils"/>
    </source>
</evidence>
<dbReference type="PANTHER" id="PTHR12526:SF630">
    <property type="entry name" value="GLYCOSYLTRANSFERASE"/>
    <property type="match status" value="1"/>
</dbReference>
<dbReference type="InterPro" id="IPR001296">
    <property type="entry name" value="Glyco_trans_1"/>
</dbReference>
<keyword evidence="1" id="KW-0175">Coiled coil</keyword>